<evidence type="ECO:0000313" key="2">
    <source>
        <dbReference type="Proteomes" id="UP000275368"/>
    </source>
</evidence>
<accession>A0A3G9JA19</accession>
<dbReference type="InterPro" id="IPR014966">
    <property type="entry name" value="FRG-dom"/>
</dbReference>
<dbReference type="AlphaFoldDB" id="A0A3G9JA19"/>
<dbReference type="Pfam" id="PF08867">
    <property type="entry name" value="FRG"/>
    <property type="match status" value="1"/>
</dbReference>
<organism evidence="1 2">
    <name type="scientific">Paenibacillus baekrokdamisoli</name>
    <dbReference type="NCBI Taxonomy" id="1712516"/>
    <lineage>
        <taxon>Bacteria</taxon>
        <taxon>Bacillati</taxon>
        <taxon>Bacillota</taxon>
        <taxon>Bacilli</taxon>
        <taxon>Bacillales</taxon>
        <taxon>Paenibacillaceae</taxon>
        <taxon>Paenibacillus</taxon>
    </lineage>
</organism>
<dbReference type="RefSeq" id="WP_125658711.1">
    <property type="nucleotide sequence ID" value="NZ_AP019308.1"/>
</dbReference>
<evidence type="ECO:0000313" key="1">
    <source>
        <dbReference type="EMBL" id="BBH21743.1"/>
    </source>
</evidence>
<dbReference type="EMBL" id="AP019308">
    <property type="protein sequence ID" value="BBH21743.1"/>
    <property type="molecule type" value="Genomic_DNA"/>
</dbReference>
<protein>
    <submittedName>
        <fullName evidence="1">Uncharacterized protein</fullName>
    </submittedName>
</protein>
<dbReference type="Proteomes" id="UP000275368">
    <property type="component" value="Chromosome"/>
</dbReference>
<dbReference type="OrthoDB" id="9816036at2"/>
<dbReference type="SMART" id="SM00901">
    <property type="entry name" value="FRG"/>
    <property type="match status" value="1"/>
</dbReference>
<name>A0A3G9JA19_9BACL</name>
<gene>
    <name evidence="1" type="ORF">Back11_30880</name>
</gene>
<reference evidence="1 2" key="1">
    <citation type="submission" date="2018-11" db="EMBL/GenBank/DDBJ databases">
        <title>Complete genome sequence of Paenibacillus baekrokdamisoli strain KCTC 33723.</title>
        <authorList>
            <person name="Kang S.W."/>
            <person name="Lee K.C."/>
            <person name="Kim K.K."/>
            <person name="Kim J.S."/>
            <person name="Kim D.S."/>
            <person name="Ko S.H."/>
            <person name="Yang S.H."/>
            <person name="Lee J.S."/>
        </authorList>
    </citation>
    <scope>NUCLEOTIDE SEQUENCE [LARGE SCALE GENOMIC DNA]</scope>
    <source>
        <strain evidence="1 2">KCTC 33723</strain>
    </source>
</reference>
<dbReference type="KEGG" id="pbk:Back11_30880"/>
<keyword evidence="2" id="KW-1185">Reference proteome</keyword>
<sequence length="246" mass="28194">MAFSDKLIALLNEVKVFQEANMPHQLWYRGQGVDKPLHSSLFRTNYSSIEKLKNTERNAYFLFRNLGYSLLNKQSDIELLTHMQHYGVKTRLLDWTTSLLFAVFFAVESGESPVIWMLSPEKMNKIMFNEEILPTPPFAESYEDAIGTGQLFPHTVAFTPIKNSPRLLAQQGFFTMQGDSGNPLELEKNGQLIHAGISRKLEIDSDLATDLKWYLNLNSINTFVIYPDLDGLSKHLNKLCFRDRAL</sequence>
<proteinExistence type="predicted"/>